<keyword evidence="1" id="KW-1133">Transmembrane helix</keyword>
<sequence>MGFGDFLWETTKTVAKATVVGATAGVLVAATGGVGAVVIGAGVMGEGILIKKAAKESDSEFFGKVGDFVQDVGIDTLTGGVGGVLKDSSKVGKTVADVFKTAEKAEKKLNQFKVSPPPGLTPDNIYHDWHKSKGRDYDKHCIVCRKEIVDKERNYHSKPIIGNFRLNKVLQITQALYYAKYKKPLFRDEMKAYEHGGIVNFIYRSFNNLYQEDITDNSKSLEREQKEFIKKVFYYLKDNYSDKELRDLAHRDLAWIKA</sequence>
<gene>
    <name evidence="3" type="ORF">C1645_838282</name>
</gene>
<name>A0A397SD66_9GLOM</name>
<comment type="caution">
    <text evidence="3">The sequence shown here is derived from an EMBL/GenBank/DDBJ whole genome shotgun (WGS) entry which is preliminary data.</text>
</comment>
<dbReference type="Proteomes" id="UP000265703">
    <property type="component" value="Unassembled WGS sequence"/>
</dbReference>
<evidence type="ECO:0000256" key="1">
    <source>
        <dbReference type="SAM" id="Phobius"/>
    </source>
</evidence>
<dbReference type="OrthoDB" id="2398927at2759"/>
<reference evidence="3 4" key="1">
    <citation type="submission" date="2018-06" db="EMBL/GenBank/DDBJ databases">
        <title>Comparative genomics reveals the genomic features of Rhizophagus irregularis, R. cerebriforme, R. diaphanum and Gigaspora rosea, and their symbiotic lifestyle signature.</title>
        <authorList>
            <person name="Morin E."/>
            <person name="San Clemente H."/>
            <person name="Chen E.C.H."/>
            <person name="De La Providencia I."/>
            <person name="Hainaut M."/>
            <person name="Kuo A."/>
            <person name="Kohler A."/>
            <person name="Murat C."/>
            <person name="Tang N."/>
            <person name="Roy S."/>
            <person name="Loubradou J."/>
            <person name="Henrissat B."/>
            <person name="Grigoriev I.V."/>
            <person name="Corradi N."/>
            <person name="Roux C."/>
            <person name="Martin F.M."/>
        </authorList>
    </citation>
    <scope>NUCLEOTIDE SEQUENCE [LARGE SCALE GENOMIC DNA]</scope>
    <source>
        <strain evidence="3 4">DAOM 227022</strain>
    </source>
</reference>
<proteinExistence type="predicted"/>
<dbReference type="AlphaFoldDB" id="A0A397SD66"/>
<evidence type="ECO:0000313" key="4">
    <source>
        <dbReference type="Proteomes" id="UP000265703"/>
    </source>
</evidence>
<dbReference type="EMBL" id="QKYT01000921">
    <property type="protein sequence ID" value="RIA80671.1"/>
    <property type="molecule type" value="Genomic_DNA"/>
</dbReference>
<dbReference type="InterPro" id="IPR025272">
    <property type="entry name" value="SocA_Panacea"/>
</dbReference>
<protein>
    <recommendedName>
        <fullName evidence="2">Antitoxin SocA-like Panacea domain-containing protein</fullName>
    </recommendedName>
</protein>
<feature type="domain" description="Antitoxin SocA-like Panacea" evidence="2">
    <location>
        <begin position="166"/>
        <end position="255"/>
    </location>
</feature>
<keyword evidence="1" id="KW-0812">Transmembrane</keyword>
<keyword evidence="4" id="KW-1185">Reference proteome</keyword>
<organism evidence="3 4">
    <name type="scientific">Glomus cerebriforme</name>
    <dbReference type="NCBI Taxonomy" id="658196"/>
    <lineage>
        <taxon>Eukaryota</taxon>
        <taxon>Fungi</taxon>
        <taxon>Fungi incertae sedis</taxon>
        <taxon>Mucoromycota</taxon>
        <taxon>Glomeromycotina</taxon>
        <taxon>Glomeromycetes</taxon>
        <taxon>Glomerales</taxon>
        <taxon>Glomeraceae</taxon>
        <taxon>Glomus</taxon>
    </lineage>
</organism>
<dbReference type="Pfam" id="PF13274">
    <property type="entry name" value="SocA_Panacea"/>
    <property type="match status" value="1"/>
</dbReference>
<keyword evidence="1" id="KW-0472">Membrane</keyword>
<accession>A0A397SD66</accession>
<evidence type="ECO:0000313" key="3">
    <source>
        <dbReference type="EMBL" id="RIA80671.1"/>
    </source>
</evidence>
<evidence type="ECO:0000259" key="2">
    <source>
        <dbReference type="Pfam" id="PF13274"/>
    </source>
</evidence>
<feature type="transmembrane region" description="Helical" evidence="1">
    <location>
        <begin position="20"/>
        <end position="45"/>
    </location>
</feature>